<evidence type="ECO:0000313" key="1">
    <source>
        <dbReference type="EMBL" id="KAB2629524.1"/>
    </source>
</evidence>
<comment type="caution">
    <text evidence="1">The sequence shown here is derived from an EMBL/GenBank/DDBJ whole genome shotgun (WGS) entry which is preliminary data.</text>
</comment>
<organism evidence="1 2">
    <name type="scientific">Pyrus ussuriensis x Pyrus communis</name>
    <dbReference type="NCBI Taxonomy" id="2448454"/>
    <lineage>
        <taxon>Eukaryota</taxon>
        <taxon>Viridiplantae</taxon>
        <taxon>Streptophyta</taxon>
        <taxon>Embryophyta</taxon>
        <taxon>Tracheophyta</taxon>
        <taxon>Spermatophyta</taxon>
        <taxon>Magnoliopsida</taxon>
        <taxon>eudicotyledons</taxon>
        <taxon>Gunneridae</taxon>
        <taxon>Pentapetalae</taxon>
        <taxon>rosids</taxon>
        <taxon>fabids</taxon>
        <taxon>Rosales</taxon>
        <taxon>Rosaceae</taxon>
        <taxon>Amygdaloideae</taxon>
        <taxon>Maleae</taxon>
        <taxon>Pyrus</taxon>
    </lineage>
</organism>
<dbReference type="EMBL" id="SMOL01000148">
    <property type="protein sequence ID" value="KAB2629524.1"/>
    <property type="molecule type" value="Genomic_DNA"/>
</dbReference>
<dbReference type="PANTHER" id="PTHR33320">
    <property type="entry name" value="METHIONYL-TRNA SYNTHETASE"/>
    <property type="match status" value="1"/>
</dbReference>
<keyword evidence="2" id="KW-1185">Reference proteome</keyword>
<dbReference type="AlphaFoldDB" id="A0A5N5I1M5"/>
<proteinExistence type="predicted"/>
<evidence type="ECO:0000313" key="2">
    <source>
        <dbReference type="Proteomes" id="UP000327157"/>
    </source>
</evidence>
<gene>
    <name evidence="1" type="ORF">D8674_034319</name>
</gene>
<reference evidence="1 2" key="3">
    <citation type="submission" date="2019-11" db="EMBL/GenBank/DDBJ databases">
        <title>A de novo genome assembly of a pear dwarfing rootstock.</title>
        <authorList>
            <person name="Wang F."/>
            <person name="Wang J."/>
            <person name="Li S."/>
            <person name="Zhang Y."/>
            <person name="Fang M."/>
            <person name="Ma L."/>
            <person name="Zhao Y."/>
            <person name="Jiang S."/>
        </authorList>
    </citation>
    <scope>NUCLEOTIDE SEQUENCE [LARGE SCALE GENOMIC DNA]</scope>
    <source>
        <strain evidence="1">S2</strain>
        <tissue evidence="1">Leaf</tissue>
    </source>
</reference>
<reference evidence="2" key="2">
    <citation type="submission" date="2019-10" db="EMBL/GenBank/DDBJ databases">
        <title>A de novo genome assembly of a pear dwarfing rootstock.</title>
        <authorList>
            <person name="Wang F."/>
            <person name="Wang J."/>
            <person name="Li S."/>
            <person name="Zhang Y."/>
            <person name="Fang M."/>
            <person name="Ma L."/>
            <person name="Zhao Y."/>
            <person name="Jiang S."/>
        </authorList>
    </citation>
    <scope>NUCLEOTIDE SEQUENCE [LARGE SCALE GENOMIC DNA]</scope>
</reference>
<dbReference type="OrthoDB" id="610577at2759"/>
<reference evidence="1 2" key="1">
    <citation type="submission" date="2019-09" db="EMBL/GenBank/DDBJ databases">
        <authorList>
            <person name="Ou C."/>
        </authorList>
    </citation>
    <scope>NUCLEOTIDE SEQUENCE [LARGE SCALE GENOMIC DNA]</scope>
    <source>
        <strain evidence="1">S2</strain>
        <tissue evidence="1">Leaf</tissue>
    </source>
</reference>
<accession>A0A5N5I1M5</accession>
<dbReference type="PANTHER" id="PTHR33320:SF32">
    <property type="entry name" value="METHIONYL-TRNA SYNTHETASE"/>
    <property type="match status" value="1"/>
</dbReference>
<dbReference type="Proteomes" id="UP000327157">
    <property type="component" value="Chromosome 8"/>
</dbReference>
<name>A0A5N5I1M5_9ROSA</name>
<sequence>MCLVFVCDEEERVLLRQQAPGSNWRFCFLPLYWRTKRKFYCSLCTRKLVVQ</sequence>
<protein>
    <submittedName>
        <fullName evidence="1">Uncharacterized protein</fullName>
    </submittedName>
</protein>